<protein>
    <submittedName>
        <fullName evidence="1">Uncharacterized protein</fullName>
    </submittedName>
</protein>
<accession>A0A8S9XKF8</accession>
<evidence type="ECO:0000313" key="2">
    <source>
        <dbReference type="Proteomes" id="UP000466442"/>
    </source>
</evidence>
<dbReference type="OrthoDB" id="10617750at2759"/>
<reference evidence="1" key="1">
    <citation type="journal article" date="2021" name="Mol. Ecol. Resour.">
        <title>Apolygus lucorum genome provides insights into omnivorousness and mesophyll feeding.</title>
        <authorList>
            <person name="Liu Y."/>
            <person name="Liu H."/>
            <person name="Wang H."/>
            <person name="Huang T."/>
            <person name="Liu B."/>
            <person name="Yang B."/>
            <person name="Yin L."/>
            <person name="Li B."/>
            <person name="Zhang Y."/>
            <person name="Zhang S."/>
            <person name="Jiang F."/>
            <person name="Zhang X."/>
            <person name="Ren Y."/>
            <person name="Wang B."/>
            <person name="Wang S."/>
            <person name="Lu Y."/>
            <person name="Wu K."/>
            <person name="Fan W."/>
            <person name="Wang G."/>
        </authorList>
    </citation>
    <scope>NUCLEOTIDE SEQUENCE</scope>
    <source>
        <strain evidence="1">12Hb</strain>
    </source>
</reference>
<evidence type="ECO:0000313" key="1">
    <source>
        <dbReference type="EMBL" id="KAF6209502.1"/>
    </source>
</evidence>
<dbReference type="AlphaFoldDB" id="A0A8S9XKF8"/>
<name>A0A8S9XKF8_APOLU</name>
<gene>
    <name evidence="1" type="ORF">GE061_015249</name>
</gene>
<dbReference type="EMBL" id="WIXP02000006">
    <property type="protein sequence ID" value="KAF6209502.1"/>
    <property type="molecule type" value="Genomic_DNA"/>
</dbReference>
<sequence>MGYSMVGCNPPPAYSSAVLRPRLVSIRGVHRGIICDIGYFLCRVYLHTGLGEYLRTRLGEYLRTRLGEYLRTRLSEYLRTRLSGYLRTGLGEYLRTRLSAYYRNRWLVYLCVRCAVYHRTGTRFVKPRSLMADSSIFVVLITLSLITREPKCRNAHHNAKFGGLFLQIRTEGH</sequence>
<dbReference type="Proteomes" id="UP000466442">
    <property type="component" value="Unassembled WGS sequence"/>
</dbReference>
<organism evidence="1 2">
    <name type="scientific">Apolygus lucorum</name>
    <name type="common">Small green plant bug</name>
    <name type="synonym">Lygocoris lucorum</name>
    <dbReference type="NCBI Taxonomy" id="248454"/>
    <lineage>
        <taxon>Eukaryota</taxon>
        <taxon>Metazoa</taxon>
        <taxon>Ecdysozoa</taxon>
        <taxon>Arthropoda</taxon>
        <taxon>Hexapoda</taxon>
        <taxon>Insecta</taxon>
        <taxon>Pterygota</taxon>
        <taxon>Neoptera</taxon>
        <taxon>Paraneoptera</taxon>
        <taxon>Hemiptera</taxon>
        <taxon>Heteroptera</taxon>
        <taxon>Panheteroptera</taxon>
        <taxon>Cimicomorpha</taxon>
        <taxon>Miridae</taxon>
        <taxon>Mirini</taxon>
        <taxon>Apolygus</taxon>
    </lineage>
</organism>
<comment type="caution">
    <text evidence="1">The sequence shown here is derived from an EMBL/GenBank/DDBJ whole genome shotgun (WGS) entry which is preliminary data.</text>
</comment>
<keyword evidence="2" id="KW-1185">Reference proteome</keyword>
<proteinExistence type="predicted"/>